<evidence type="ECO:0000313" key="6">
    <source>
        <dbReference type="Proteomes" id="UP001108240"/>
    </source>
</evidence>
<organism evidence="5 6">
    <name type="scientific">Cyprinus carpio carpio</name>
    <dbReference type="NCBI Taxonomy" id="630221"/>
    <lineage>
        <taxon>Eukaryota</taxon>
        <taxon>Metazoa</taxon>
        <taxon>Chordata</taxon>
        <taxon>Craniata</taxon>
        <taxon>Vertebrata</taxon>
        <taxon>Euteleostomi</taxon>
        <taxon>Actinopterygii</taxon>
        <taxon>Neopterygii</taxon>
        <taxon>Teleostei</taxon>
        <taxon>Ostariophysi</taxon>
        <taxon>Cypriniformes</taxon>
        <taxon>Cyprinidae</taxon>
        <taxon>Cyprininae</taxon>
        <taxon>Cyprinus</taxon>
    </lineage>
</organism>
<feature type="region of interest" description="Disordered" evidence="3">
    <location>
        <begin position="163"/>
        <end position="195"/>
    </location>
</feature>
<dbReference type="Pfam" id="PF01852">
    <property type="entry name" value="START"/>
    <property type="match status" value="1"/>
</dbReference>
<protein>
    <submittedName>
        <fullName evidence="5">StAR related lipid transfer domain containing 8</fullName>
    </submittedName>
</protein>
<dbReference type="GO" id="GO:0035023">
    <property type="term" value="P:regulation of Rho protein signal transduction"/>
    <property type="evidence" value="ECO:0007669"/>
    <property type="project" value="TreeGrafter"/>
</dbReference>
<dbReference type="FunFam" id="3.30.530.20:FF:000009">
    <property type="entry name" value="StAR related lipid transfer domain containing 13"/>
    <property type="match status" value="1"/>
</dbReference>
<dbReference type="PANTHER" id="PTHR12659:SF3">
    <property type="entry name" value="STAR-RELATED LIPID TRANSFER PROTEIN 8"/>
    <property type="match status" value="1"/>
</dbReference>
<name>A0A8C1HIW6_CYPCA</name>
<dbReference type="AlphaFoldDB" id="A0A8C1HIW6"/>
<feature type="compositionally biased region" description="Low complexity" evidence="3">
    <location>
        <begin position="109"/>
        <end position="118"/>
    </location>
</feature>
<reference evidence="5" key="2">
    <citation type="submission" date="2025-09" db="UniProtKB">
        <authorList>
            <consortium name="Ensembl"/>
        </authorList>
    </citation>
    <scope>IDENTIFICATION</scope>
</reference>
<dbReference type="Proteomes" id="UP001108240">
    <property type="component" value="Unplaced"/>
</dbReference>
<dbReference type="Gene3D" id="3.30.530.20">
    <property type="match status" value="1"/>
</dbReference>
<dbReference type="GO" id="GO:0005096">
    <property type="term" value="F:GTPase activator activity"/>
    <property type="evidence" value="ECO:0007669"/>
    <property type="project" value="UniProtKB-KW"/>
</dbReference>
<dbReference type="SMART" id="SM00234">
    <property type="entry name" value="START"/>
    <property type="match status" value="1"/>
</dbReference>
<dbReference type="InterPro" id="IPR013761">
    <property type="entry name" value="SAM/pointed_sf"/>
</dbReference>
<dbReference type="PROSITE" id="PS50848">
    <property type="entry name" value="START"/>
    <property type="match status" value="1"/>
</dbReference>
<dbReference type="GeneTree" id="ENSGT00950000183061"/>
<keyword evidence="6" id="KW-1185">Reference proteome</keyword>
<sequence>YVFSHKTINIYSSLFPIEISAVRRDHEFLDQDSLKALCRRLTTLNKCAAMSLEVHFQVKQQSEDSEEDDACALSSRWAFQRESKTWSRLRTLSPPPAPAANRSSTLRPSGSSDSVLSDNSLEVTSLTSDLSASSLSLESARETTFPEVAAFSDVTVGEGASSVCLSTGQDENDDTGSSSSLPSVREKPKRPSRSFLWRKESIKKQDCETEMVPRNISTVTQHQPPSGLHCTSDASLPGQTTNKCRIAKDVAWRSHTKCRSNVSQKSTQHKPHRACLYLEDYQLTWEIPKLTNQNNCLRKEDHVVHLPFDHKPGTFPKSLSIESLCPLSVSQSPDHIDWTGEDGDLSLDGSISRSGSQDFLSGFGRRRNSLSSRSKGWHHAHGPDNTELAYKKVGDGHPMRLWRVSVEIEAPPTVVLQRVLRERHLWDEDLLHSRVIETLENNTEVFHYITDSMAPHPRRNFIVLRRWCDLPKGVCVLVSSSVDHDNVQLEAGLRAVLLTSRIFIEPCGMGRSRLTHYYRADLRGRSPDWYNKVFGHLCAMEVARIRSSFPVLSAQGPETKI</sequence>
<keyword evidence="2" id="KW-0597">Phosphoprotein</keyword>
<dbReference type="InterPro" id="IPR002913">
    <property type="entry name" value="START_lipid-bd_dom"/>
</dbReference>
<dbReference type="GO" id="GO:0030036">
    <property type="term" value="P:actin cytoskeleton organization"/>
    <property type="evidence" value="ECO:0007669"/>
    <property type="project" value="TreeGrafter"/>
</dbReference>
<dbReference type="Gene3D" id="1.10.287.2070">
    <property type="match status" value="1"/>
</dbReference>
<evidence type="ECO:0000256" key="3">
    <source>
        <dbReference type="SAM" id="MobiDB-lite"/>
    </source>
</evidence>
<accession>A0A8C1HIW6</accession>
<evidence type="ECO:0000256" key="2">
    <source>
        <dbReference type="ARBA" id="ARBA00022553"/>
    </source>
</evidence>
<evidence type="ECO:0000313" key="5">
    <source>
        <dbReference type="Ensembl" id="ENSCCRP00000053263.2"/>
    </source>
</evidence>
<reference evidence="5" key="1">
    <citation type="submission" date="2025-08" db="UniProtKB">
        <authorList>
            <consortium name="Ensembl"/>
        </authorList>
    </citation>
    <scope>IDENTIFICATION</scope>
</reference>
<dbReference type="InterPro" id="IPR023393">
    <property type="entry name" value="START-like_dom_sf"/>
</dbReference>
<dbReference type="SUPFAM" id="SSF55961">
    <property type="entry name" value="Bet v1-like"/>
    <property type="match status" value="1"/>
</dbReference>
<keyword evidence="1" id="KW-0343">GTPase activation</keyword>
<dbReference type="GO" id="GO:0008289">
    <property type="term" value="F:lipid binding"/>
    <property type="evidence" value="ECO:0007669"/>
    <property type="project" value="InterPro"/>
</dbReference>
<proteinExistence type="predicted"/>
<feature type="compositionally biased region" description="Polar residues" evidence="3">
    <location>
        <begin position="163"/>
        <end position="182"/>
    </location>
</feature>
<dbReference type="SUPFAM" id="SSF47769">
    <property type="entry name" value="SAM/Pointed domain"/>
    <property type="match status" value="1"/>
</dbReference>
<evidence type="ECO:0000256" key="1">
    <source>
        <dbReference type="ARBA" id="ARBA00022468"/>
    </source>
</evidence>
<feature type="domain" description="START" evidence="4">
    <location>
        <begin position="372"/>
        <end position="530"/>
    </location>
</feature>
<feature type="region of interest" description="Disordered" evidence="3">
    <location>
        <begin position="88"/>
        <end position="118"/>
    </location>
</feature>
<evidence type="ECO:0000259" key="4">
    <source>
        <dbReference type="PROSITE" id="PS50848"/>
    </source>
</evidence>
<dbReference type="Ensembl" id="ENSCCRT00000057748.2">
    <property type="protein sequence ID" value="ENSCCRP00000053263.2"/>
    <property type="gene ID" value="ENSCCRG00000021830.2"/>
</dbReference>
<dbReference type="PANTHER" id="PTHR12659">
    <property type="entry name" value="RHO-TYPE GTPASE ACTIVATING PROTEIN"/>
    <property type="match status" value="1"/>
</dbReference>